<protein>
    <recommendedName>
        <fullName evidence="3">C2H2-type domain-containing protein</fullName>
    </recommendedName>
</protein>
<name>A0A2N1MCU4_9GLOM</name>
<feature type="region of interest" description="Disordered" evidence="2">
    <location>
        <begin position="144"/>
        <end position="167"/>
    </location>
</feature>
<keyword evidence="1" id="KW-0479">Metal-binding</keyword>
<dbReference type="VEuPathDB" id="FungiDB:RhiirA1_472181"/>
<organism evidence="4 5">
    <name type="scientific">Rhizophagus irregularis</name>
    <dbReference type="NCBI Taxonomy" id="588596"/>
    <lineage>
        <taxon>Eukaryota</taxon>
        <taxon>Fungi</taxon>
        <taxon>Fungi incertae sedis</taxon>
        <taxon>Mucoromycota</taxon>
        <taxon>Glomeromycotina</taxon>
        <taxon>Glomeromycetes</taxon>
        <taxon>Glomerales</taxon>
        <taxon>Glomeraceae</taxon>
        <taxon>Rhizophagus</taxon>
    </lineage>
</organism>
<dbReference type="AlphaFoldDB" id="A0A2N1MCU4"/>
<reference evidence="4 5" key="1">
    <citation type="submission" date="2016-04" db="EMBL/GenBank/DDBJ databases">
        <title>Genome analyses suggest a sexual origin of heterokaryosis in a supposedly ancient asexual fungus.</title>
        <authorList>
            <person name="Ropars J."/>
            <person name="Sedzielewska K."/>
            <person name="Noel J."/>
            <person name="Charron P."/>
            <person name="Farinelli L."/>
            <person name="Marton T."/>
            <person name="Kruger M."/>
            <person name="Pelin A."/>
            <person name="Brachmann A."/>
            <person name="Corradi N."/>
        </authorList>
    </citation>
    <scope>NUCLEOTIDE SEQUENCE [LARGE SCALE GENOMIC DNA]</scope>
    <source>
        <strain evidence="4 5">C2</strain>
    </source>
</reference>
<evidence type="ECO:0000313" key="5">
    <source>
        <dbReference type="Proteomes" id="UP000233469"/>
    </source>
</evidence>
<comment type="caution">
    <text evidence="4">The sequence shown here is derived from an EMBL/GenBank/DDBJ whole genome shotgun (WGS) entry which is preliminary data.</text>
</comment>
<gene>
    <name evidence="4" type="ORF">RhiirC2_794824</name>
</gene>
<dbReference type="GO" id="GO:0008270">
    <property type="term" value="F:zinc ion binding"/>
    <property type="evidence" value="ECO:0007669"/>
    <property type="project" value="UniProtKB-KW"/>
</dbReference>
<dbReference type="EMBL" id="LLXL01003046">
    <property type="protein sequence ID" value="PKK59446.1"/>
    <property type="molecule type" value="Genomic_DNA"/>
</dbReference>
<feature type="domain" description="C2H2-type" evidence="3">
    <location>
        <begin position="11"/>
        <end position="39"/>
    </location>
</feature>
<keyword evidence="1" id="KW-0862">Zinc</keyword>
<sequence length="167" mass="19554">MSSNNAPCNKFECKICGKIYKRRLGLTRHAMTIKEANSERLKQYSKHVVGSSRLDYIWSSPSIPISGLFLRGDLSRSSRQILLRSQNSYYCFFPRQKGKRSSSKAREIIEKFAENIREEFILKGFNRNVITLKNYQVIKESEKQLTRAQKRKQNNDGNKRTKQIKDK</sequence>
<proteinExistence type="predicted"/>
<evidence type="ECO:0000256" key="1">
    <source>
        <dbReference type="PROSITE-ProRule" id="PRU00042"/>
    </source>
</evidence>
<accession>A0A2N1MCU4</accession>
<dbReference type="Proteomes" id="UP000233469">
    <property type="component" value="Unassembled WGS sequence"/>
</dbReference>
<evidence type="ECO:0000313" key="4">
    <source>
        <dbReference type="EMBL" id="PKK59446.1"/>
    </source>
</evidence>
<keyword evidence="1" id="KW-0863">Zinc-finger</keyword>
<dbReference type="InterPro" id="IPR013087">
    <property type="entry name" value="Znf_C2H2_type"/>
</dbReference>
<feature type="compositionally biased region" description="Basic and acidic residues" evidence="2">
    <location>
        <begin position="153"/>
        <end position="167"/>
    </location>
</feature>
<dbReference type="PROSITE" id="PS50157">
    <property type="entry name" value="ZINC_FINGER_C2H2_2"/>
    <property type="match status" value="1"/>
</dbReference>
<evidence type="ECO:0000259" key="3">
    <source>
        <dbReference type="PROSITE" id="PS50157"/>
    </source>
</evidence>
<dbReference type="VEuPathDB" id="FungiDB:FUN_004488"/>
<reference evidence="4 5" key="2">
    <citation type="submission" date="2017-10" db="EMBL/GenBank/DDBJ databases">
        <title>Extensive intraspecific genome diversity in a model arbuscular mycorrhizal fungus.</title>
        <authorList>
            <person name="Chen E.C.H."/>
            <person name="Morin E."/>
            <person name="Baudet D."/>
            <person name="Noel J."/>
            <person name="Ndikumana S."/>
            <person name="Charron P."/>
            <person name="St-Onge C."/>
            <person name="Giorgi J."/>
            <person name="Grigoriev I.V."/>
            <person name="Roux C."/>
            <person name="Martin F.M."/>
            <person name="Corradi N."/>
        </authorList>
    </citation>
    <scope>NUCLEOTIDE SEQUENCE [LARGE SCALE GENOMIC DNA]</scope>
    <source>
        <strain evidence="4 5">C2</strain>
    </source>
</reference>
<evidence type="ECO:0000256" key="2">
    <source>
        <dbReference type="SAM" id="MobiDB-lite"/>
    </source>
</evidence>